<evidence type="ECO:0000259" key="1">
    <source>
        <dbReference type="PROSITE" id="PS50995"/>
    </source>
</evidence>
<dbReference type="Proteomes" id="UP000295351">
    <property type="component" value="Unassembled WGS sequence"/>
</dbReference>
<organism evidence="2 3">
    <name type="scientific">Shinella granuli</name>
    <dbReference type="NCBI Taxonomy" id="323621"/>
    <lineage>
        <taxon>Bacteria</taxon>
        <taxon>Pseudomonadati</taxon>
        <taxon>Pseudomonadota</taxon>
        <taxon>Alphaproteobacteria</taxon>
        <taxon>Hyphomicrobiales</taxon>
        <taxon>Rhizobiaceae</taxon>
        <taxon>Shinella</taxon>
    </lineage>
</organism>
<gene>
    <name evidence="2" type="ORF">EV665_14016</name>
</gene>
<dbReference type="Gene3D" id="1.10.10.10">
    <property type="entry name" value="Winged helix-like DNA-binding domain superfamily/Winged helix DNA-binding domain"/>
    <property type="match status" value="1"/>
</dbReference>
<reference evidence="2 3" key="1">
    <citation type="submission" date="2019-03" db="EMBL/GenBank/DDBJ databases">
        <title>Genomic Encyclopedia of Type Strains, Phase IV (KMG-IV): sequencing the most valuable type-strain genomes for metagenomic binning, comparative biology and taxonomic classification.</title>
        <authorList>
            <person name="Goeker M."/>
        </authorList>
    </citation>
    <scope>NUCLEOTIDE SEQUENCE [LARGE SCALE GENOMIC DNA]</scope>
    <source>
        <strain evidence="2 3">DSM 18401</strain>
    </source>
</reference>
<proteinExistence type="predicted"/>
<evidence type="ECO:0000313" key="3">
    <source>
        <dbReference type="Proteomes" id="UP000295351"/>
    </source>
</evidence>
<dbReference type="PANTHER" id="PTHR33164">
    <property type="entry name" value="TRANSCRIPTIONAL REGULATOR, MARR FAMILY"/>
    <property type="match status" value="1"/>
</dbReference>
<keyword evidence="3" id="KW-1185">Reference proteome</keyword>
<dbReference type="PANTHER" id="PTHR33164:SF43">
    <property type="entry name" value="HTH-TYPE TRANSCRIPTIONAL REPRESSOR YETL"/>
    <property type="match status" value="1"/>
</dbReference>
<dbReference type="InterPro" id="IPR039422">
    <property type="entry name" value="MarR/SlyA-like"/>
</dbReference>
<dbReference type="InterPro" id="IPR011991">
    <property type="entry name" value="ArsR-like_HTH"/>
</dbReference>
<feature type="domain" description="HTH marR-type" evidence="1">
    <location>
        <begin position="11"/>
        <end position="144"/>
    </location>
</feature>
<dbReference type="CDD" id="cd00090">
    <property type="entry name" value="HTH_ARSR"/>
    <property type="match status" value="1"/>
</dbReference>
<dbReference type="PROSITE" id="PS50995">
    <property type="entry name" value="HTH_MARR_2"/>
    <property type="match status" value="1"/>
</dbReference>
<dbReference type="Pfam" id="PF01047">
    <property type="entry name" value="MarR"/>
    <property type="match status" value="1"/>
</dbReference>
<dbReference type="GO" id="GO:0003700">
    <property type="term" value="F:DNA-binding transcription factor activity"/>
    <property type="evidence" value="ECO:0007669"/>
    <property type="project" value="InterPro"/>
</dbReference>
<dbReference type="SUPFAM" id="SSF46785">
    <property type="entry name" value="Winged helix' DNA-binding domain"/>
    <property type="match status" value="1"/>
</dbReference>
<evidence type="ECO:0000313" key="2">
    <source>
        <dbReference type="EMBL" id="TCN33532.1"/>
    </source>
</evidence>
<dbReference type="EMBL" id="SLVX01000040">
    <property type="protein sequence ID" value="TCN33532.1"/>
    <property type="molecule type" value="Genomic_DNA"/>
</dbReference>
<protein>
    <submittedName>
        <fullName evidence="2">MarR family transcriptional regulator</fullName>
    </submittedName>
</protein>
<dbReference type="InterPro" id="IPR000835">
    <property type="entry name" value="HTH_MarR-typ"/>
</dbReference>
<dbReference type="SMART" id="SM00347">
    <property type="entry name" value="HTH_MARR"/>
    <property type="match status" value="1"/>
</dbReference>
<dbReference type="InterPro" id="IPR036388">
    <property type="entry name" value="WH-like_DNA-bd_sf"/>
</dbReference>
<accession>A0A4R2C264</accession>
<comment type="caution">
    <text evidence="2">The sequence shown here is derived from an EMBL/GenBank/DDBJ whole genome shotgun (WGS) entry which is preliminary data.</text>
</comment>
<dbReference type="AlphaFoldDB" id="A0A4R2C264"/>
<dbReference type="InterPro" id="IPR036390">
    <property type="entry name" value="WH_DNA-bd_sf"/>
</dbReference>
<sequence>MDTPHVVPPVHARIVEGLERIATALKSDDWVRAQTVGLNPTQLAILRALDTRDGGMGVKELALLLGVSQPTTTDSILALERKTLVEKRGDPADGRAVRVVITGAGRDAVRSGDAAPGAVARATAALEDEDQEQLLVQLISVIRQLQEQGSIPIQRMCVSCRHFRPYAHTDAARPHHCNFVDAAFGQQDLRIDCRDHETADPSIRAATWMVFEKDRSPQPPGD</sequence>
<dbReference type="RefSeq" id="WP_133036934.1">
    <property type="nucleotide sequence ID" value="NZ_BAABEI010000002.1"/>
</dbReference>
<name>A0A4R2C264_SHIGR</name>
<dbReference type="GO" id="GO:0006950">
    <property type="term" value="P:response to stress"/>
    <property type="evidence" value="ECO:0007669"/>
    <property type="project" value="TreeGrafter"/>
</dbReference>